<reference evidence="10" key="1">
    <citation type="submission" date="2025-08" db="UniProtKB">
        <authorList>
            <consortium name="RefSeq"/>
        </authorList>
    </citation>
    <scope>IDENTIFICATION</scope>
    <source>
        <tissue evidence="10">Gonads</tissue>
    </source>
</reference>
<comment type="cofactor">
    <cofactor evidence="1">
        <name>a divalent metal cation</name>
        <dbReference type="ChEBI" id="CHEBI:60240"/>
    </cofactor>
</comment>
<gene>
    <name evidence="10" type="primary">LOC106166259</name>
</gene>
<comment type="subcellular location">
    <subcellularLocation>
        <location evidence="2">Nucleus</location>
    </subcellularLocation>
</comment>
<dbReference type="PANTHER" id="PTHR22930:SF85">
    <property type="entry name" value="GH03217P-RELATED"/>
    <property type="match status" value="1"/>
</dbReference>
<dbReference type="Pfam" id="PF13359">
    <property type="entry name" value="DDE_Tnp_4"/>
    <property type="match status" value="1"/>
</dbReference>
<protein>
    <submittedName>
        <fullName evidence="10">Protein ANTAGONIST OF LIKE HETEROCHROMATIN PROTEIN 1-like</fullName>
    </submittedName>
</protein>
<evidence type="ECO:0000256" key="4">
    <source>
        <dbReference type="ARBA" id="ARBA00022722"/>
    </source>
</evidence>
<dbReference type="GO" id="GO:0004518">
    <property type="term" value="F:nuclease activity"/>
    <property type="evidence" value="ECO:0007669"/>
    <property type="project" value="UniProtKB-KW"/>
</dbReference>
<accession>A0A1S3IRP5</accession>
<sequence length="410" mass="47527">MNRLSTEVMSPKIFTEMFTEIPSPSRQRKRMAEFLRMQSRQRAQFVLMLMFALFPTPDRTVWMKEKSSHWWEHIVKRTFTDGDWMENFCMKRATFQFLCHELRPFLEKNSHRKCHSVELRVAVTLWICGTGMEYRSIGHLFGIGISSACTIFQETVQAIATHLSPKFIQMPTGRRLQNIVEGFEAKWGVPQCAGAIDGTHVPIIAPSQNKTDYYNRKCFYSIVSQVICDHELRVLHVVSGWPGRVQDPQVLAQSSIFQKAESGTLFPPSSQLINGVEVPILIIGDPAYPLKPWLLKAFSDFDVLTQAQKNFNYCHTRGRMCIEGCLGRCKGKWQILQHRLDFETEFVPVLILACLTLHNVVLVHNEGFDQEWMDLVEEDRNHNGYQPGHDMRQYDAKAIREAYVQYFNNR</sequence>
<dbReference type="GeneID" id="106166259"/>
<keyword evidence="5" id="KW-0479">Metal-binding</keyword>
<feature type="domain" description="DDE Tnp4" evidence="8">
    <location>
        <begin position="196"/>
        <end position="359"/>
    </location>
</feature>
<dbReference type="InterPro" id="IPR045249">
    <property type="entry name" value="HARBI1-like"/>
</dbReference>
<keyword evidence="4" id="KW-0540">Nuclease</keyword>
<proteinExistence type="inferred from homology"/>
<dbReference type="GO" id="GO:0046872">
    <property type="term" value="F:metal ion binding"/>
    <property type="evidence" value="ECO:0007669"/>
    <property type="project" value="UniProtKB-KW"/>
</dbReference>
<keyword evidence="7" id="KW-0539">Nucleus</keyword>
<dbReference type="GO" id="GO:0005634">
    <property type="term" value="C:nucleus"/>
    <property type="evidence" value="ECO:0007669"/>
    <property type="project" value="UniProtKB-SubCell"/>
</dbReference>
<dbReference type="Proteomes" id="UP000085678">
    <property type="component" value="Unplaced"/>
</dbReference>
<evidence type="ECO:0000256" key="3">
    <source>
        <dbReference type="ARBA" id="ARBA00006958"/>
    </source>
</evidence>
<organism evidence="9 10">
    <name type="scientific">Lingula anatina</name>
    <name type="common">Brachiopod</name>
    <name type="synonym">Lingula unguis</name>
    <dbReference type="NCBI Taxonomy" id="7574"/>
    <lineage>
        <taxon>Eukaryota</taxon>
        <taxon>Metazoa</taxon>
        <taxon>Spiralia</taxon>
        <taxon>Lophotrochozoa</taxon>
        <taxon>Brachiopoda</taxon>
        <taxon>Linguliformea</taxon>
        <taxon>Lingulata</taxon>
        <taxon>Lingulida</taxon>
        <taxon>Linguloidea</taxon>
        <taxon>Lingulidae</taxon>
        <taxon>Lingula</taxon>
    </lineage>
</organism>
<keyword evidence="9" id="KW-1185">Reference proteome</keyword>
<dbReference type="RefSeq" id="XP_013400204.1">
    <property type="nucleotide sequence ID" value="XM_013544750.2"/>
</dbReference>
<dbReference type="InParanoid" id="A0A1S3IRP5"/>
<dbReference type="PANTHER" id="PTHR22930">
    <property type="match status" value="1"/>
</dbReference>
<keyword evidence="6" id="KW-0378">Hydrolase</keyword>
<name>A0A1S3IRP5_LINAN</name>
<evidence type="ECO:0000256" key="5">
    <source>
        <dbReference type="ARBA" id="ARBA00022723"/>
    </source>
</evidence>
<dbReference type="FunCoup" id="A0A1S3IRP5">
    <property type="interactions" value="1"/>
</dbReference>
<evidence type="ECO:0000313" key="10">
    <source>
        <dbReference type="RefSeq" id="XP_013400204.1"/>
    </source>
</evidence>
<evidence type="ECO:0000256" key="2">
    <source>
        <dbReference type="ARBA" id="ARBA00004123"/>
    </source>
</evidence>
<dbReference type="OrthoDB" id="5983017at2759"/>
<dbReference type="AlphaFoldDB" id="A0A1S3IRP5"/>
<comment type="similarity">
    <text evidence="3">Belongs to the HARBI1 family.</text>
</comment>
<dbReference type="InterPro" id="IPR027806">
    <property type="entry name" value="HARBI1_dom"/>
</dbReference>
<dbReference type="GO" id="GO:0016787">
    <property type="term" value="F:hydrolase activity"/>
    <property type="evidence" value="ECO:0007669"/>
    <property type="project" value="UniProtKB-KW"/>
</dbReference>
<evidence type="ECO:0000259" key="8">
    <source>
        <dbReference type="Pfam" id="PF13359"/>
    </source>
</evidence>
<evidence type="ECO:0000256" key="6">
    <source>
        <dbReference type="ARBA" id="ARBA00022801"/>
    </source>
</evidence>
<evidence type="ECO:0000313" key="9">
    <source>
        <dbReference type="Proteomes" id="UP000085678"/>
    </source>
</evidence>
<evidence type="ECO:0000256" key="7">
    <source>
        <dbReference type="ARBA" id="ARBA00023242"/>
    </source>
</evidence>
<evidence type="ECO:0000256" key="1">
    <source>
        <dbReference type="ARBA" id="ARBA00001968"/>
    </source>
</evidence>
<dbReference type="KEGG" id="lak:106166259"/>